<dbReference type="Gene3D" id="1.10.575.10">
    <property type="entry name" value="P1 Nuclease"/>
    <property type="match status" value="1"/>
</dbReference>
<dbReference type="Proteomes" id="UP000325286">
    <property type="component" value="Chromosome"/>
</dbReference>
<organism evidence="3 4">
    <name type="scientific">Roseimaritima ulvae</name>
    <dbReference type="NCBI Taxonomy" id="980254"/>
    <lineage>
        <taxon>Bacteria</taxon>
        <taxon>Pseudomonadati</taxon>
        <taxon>Planctomycetota</taxon>
        <taxon>Planctomycetia</taxon>
        <taxon>Pirellulales</taxon>
        <taxon>Pirellulaceae</taxon>
        <taxon>Roseimaritima</taxon>
    </lineage>
</organism>
<proteinExistence type="predicted"/>
<dbReference type="SUPFAM" id="SSF48537">
    <property type="entry name" value="Phospholipase C/P1 nuclease"/>
    <property type="match status" value="1"/>
</dbReference>
<dbReference type="InterPro" id="IPR008947">
    <property type="entry name" value="PLipase_C/P1_nuclease_dom_sf"/>
</dbReference>
<keyword evidence="4" id="KW-1185">Reference proteome</keyword>
<gene>
    <name evidence="3" type="ORF">UC8_04320</name>
</gene>
<feature type="compositionally biased region" description="Low complexity" evidence="1">
    <location>
        <begin position="344"/>
        <end position="363"/>
    </location>
</feature>
<evidence type="ECO:0000259" key="2">
    <source>
        <dbReference type="Pfam" id="PF14229"/>
    </source>
</evidence>
<name>A0A5B9QLR5_9BACT</name>
<dbReference type="CDD" id="cd10981">
    <property type="entry name" value="ZnPC_S1P1"/>
    <property type="match status" value="1"/>
</dbReference>
<feature type="region of interest" description="Disordered" evidence="1">
    <location>
        <begin position="344"/>
        <end position="387"/>
    </location>
</feature>
<feature type="domain" description="DUF4332" evidence="2">
    <location>
        <begin position="409"/>
        <end position="530"/>
    </location>
</feature>
<evidence type="ECO:0000313" key="3">
    <source>
        <dbReference type="EMBL" id="QEG38475.1"/>
    </source>
</evidence>
<dbReference type="KEGG" id="rul:UC8_04320"/>
<reference evidence="3 4" key="1">
    <citation type="submission" date="2019-08" db="EMBL/GenBank/DDBJ databases">
        <title>Deep-cultivation of Planctomycetes and their phenomic and genomic characterization uncovers novel biology.</title>
        <authorList>
            <person name="Wiegand S."/>
            <person name="Jogler M."/>
            <person name="Boedeker C."/>
            <person name="Pinto D."/>
            <person name="Vollmers J."/>
            <person name="Rivas-Marin E."/>
            <person name="Kohn T."/>
            <person name="Peeters S.H."/>
            <person name="Heuer A."/>
            <person name="Rast P."/>
            <person name="Oberbeckmann S."/>
            <person name="Bunk B."/>
            <person name="Jeske O."/>
            <person name="Meyerdierks A."/>
            <person name="Storesund J.E."/>
            <person name="Kallscheuer N."/>
            <person name="Luecker S."/>
            <person name="Lage O.M."/>
            <person name="Pohl T."/>
            <person name="Merkel B.J."/>
            <person name="Hornburger P."/>
            <person name="Mueller R.-W."/>
            <person name="Bruemmer F."/>
            <person name="Labrenz M."/>
            <person name="Spormann A.M."/>
            <person name="Op den Camp H."/>
            <person name="Overmann J."/>
            <person name="Amann R."/>
            <person name="Jetten M.S.M."/>
            <person name="Mascher T."/>
            <person name="Medema M.H."/>
            <person name="Devos D.P."/>
            <person name="Kaster A.-K."/>
            <person name="Ovreas L."/>
            <person name="Rohde M."/>
            <person name="Galperin M.Y."/>
            <person name="Jogler C."/>
        </authorList>
    </citation>
    <scope>NUCLEOTIDE SEQUENCE [LARGE SCALE GENOMIC DNA]</scope>
    <source>
        <strain evidence="3 4">UC8</strain>
    </source>
</reference>
<dbReference type="RefSeq" id="WP_068137375.1">
    <property type="nucleotide sequence ID" value="NZ_CP042914.1"/>
</dbReference>
<dbReference type="OrthoDB" id="268732at2"/>
<evidence type="ECO:0000313" key="4">
    <source>
        <dbReference type="Proteomes" id="UP000325286"/>
    </source>
</evidence>
<feature type="region of interest" description="Disordered" evidence="1">
    <location>
        <begin position="513"/>
        <end position="538"/>
    </location>
</feature>
<accession>A0A5B9QLR5</accession>
<dbReference type="GO" id="GO:0016788">
    <property type="term" value="F:hydrolase activity, acting on ester bonds"/>
    <property type="evidence" value="ECO:0007669"/>
    <property type="project" value="InterPro"/>
</dbReference>
<evidence type="ECO:0000256" key="1">
    <source>
        <dbReference type="SAM" id="MobiDB-lite"/>
    </source>
</evidence>
<protein>
    <recommendedName>
        <fullName evidence="2">DUF4332 domain-containing protein</fullName>
    </recommendedName>
</protein>
<sequence>MRPLISILRAAHCRSTHHFFAIDALAYTESDAGGRLGQILLRHHDRYLAGAKDPDTRFRDFHNHVIHVTDGYWGGAPAKAIRWYERLQELLAEGRWSDAAHAMGVLSHYVTDPMQPLHTAQSERETLVHRPLEWSITKSYESIRRQWLDSDVEVRFQLSNQPGWLAEAILHGARVAHRSYDLLINGYNLEVGAKDPPRGLNGPLRTALAELFGLATVGLARIIDRAAQQAEQQRGGNLPTPSLSTALVLAGVRVPHRLWLRRIEDREEQAAVEQLLEEYQRCGELSEHRPQECKTVQRSVAVYQRDRARRRQAKQSAAATLYHDQGHAAQETFVEAAQRLEQQRQAAMQRAEQAIRQAEQSRQGTTPAADTSSHDESSADDYPATIPFRPRLQLSGSRLSVRANIVDAPSIGPKTAARLQAIGIETVGDLLDAPAAATARRLGTRWIDEQRLADWQAQAELMCSVPDLLARDVKLLVGSGCRTPQTLADSDPNSLHKSILRFAVTSDGRRALRGAQPPEKADIRQWIDNANPGRSVAA</sequence>
<dbReference type="AlphaFoldDB" id="A0A5B9QLR5"/>
<dbReference type="InterPro" id="IPR025567">
    <property type="entry name" value="DUF4332"/>
</dbReference>
<dbReference type="Gene3D" id="1.10.150.20">
    <property type="entry name" value="5' to 3' exonuclease, C-terminal subdomain"/>
    <property type="match status" value="1"/>
</dbReference>
<dbReference type="EMBL" id="CP042914">
    <property type="protein sequence ID" value="QEG38475.1"/>
    <property type="molecule type" value="Genomic_DNA"/>
</dbReference>
<dbReference type="Pfam" id="PF14229">
    <property type="entry name" value="DUF4332"/>
    <property type="match status" value="1"/>
</dbReference>